<evidence type="ECO:0000313" key="3">
    <source>
        <dbReference type="EMBL" id="CAE8596337.1"/>
    </source>
</evidence>
<dbReference type="OrthoDB" id="448442at2759"/>
<organism evidence="3 4">
    <name type="scientific">Polarella glacialis</name>
    <name type="common">Dinoflagellate</name>
    <dbReference type="NCBI Taxonomy" id="89957"/>
    <lineage>
        <taxon>Eukaryota</taxon>
        <taxon>Sar</taxon>
        <taxon>Alveolata</taxon>
        <taxon>Dinophyceae</taxon>
        <taxon>Suessiales</taxon>
        <taxon>Suessiaceae</taxon>
        <taxon>Polarella</taxon>
    </lineage>
</organism>
<keyword evidence="4" id="KW-1185">Reference proteome</keyword>
<evidence type="ECO:0000313" key="4">
    <source>
        <dbReference type="Proteomes" id="UP000654075"/>
    </source>
</evidence>
<feature type="signal peptide" evidence="2">
    <location>
        <begin position="1"/>
        <end position="34"/>
    </location>
</feature>
<protein>
    <submittedName>
        <fullName evidence="3">Uncharacterized protein</fullName>
    </submittedName>
</protein>
<accession>A0A813EFA7</accession>
<feature type="non-terminal residue" evidence="3">
    <location>
        <position position="222"/>
    </location>
</feature>
<proteinExistence type="predicted"/>
<dbReference type="AlphaFoldDB" id="A0A813EFA7"/>
<dbReference type="Proteomes" id="UP000654075">
    <property type="component" value="Unassembled WGS sequence"/>
</dbReference>
<feature type="chain" id="PRO_5032889971" evidence="2">
    <location>
        <begin position="35"/>
        <end position="222"/>
    </location>
</feature>
<keyword evidence="2" id="KW-0732">Signal</keyword>
<feature type="compositionally biased region" description="Basic and acidic residues" evidence="1">
    <location>
        <begin position="198"/>
        <end position="208"/>
    </location>
</feature>
<comment type="caution">
    <text evidence="3">The sequence shown here is derived from an EMBL/GenBank/DDBJ whole genome shotgun (WGS) entry which is preliminary data.</text>
</comment>
<reference evidence="3" key="1">
    <citation type="submission" date="2021-02" db="EMBL/GenBank/DDBJ databases">
        <authorList>
            <person name="Dougan E. K."/>
            <person name="Rhodes N."/>
            <person name="Thang M."/>
            <person name="Chan C."/>
        </authorList>
    </citation>
    <scope>NUCLEOTIDE SEQUENCE</scope>
</reference>
<dbReference type="EMBL" id="CAJNNV010008518">
    <property type="protein sequence ID" value="CAE8596337.1"/>
    <property type="molecule type" value="Genomic_DNA"/>
</dbReference>
<sequence>NIGSSQQSQTLVRFHLGSACALLLLLFSMGGVQSTAQDVLVALSPWSTQIYVKNCTATPVAVLLARDPKQPSHVDAAVYEVPANETCVISSGYLHEPRATLLIRTGIEEAKIFRVPNFGRLLISVSQHGLKVETTDHVEISDYAEPHVVPGHDTIPMVLRRESFESKESDPRLLGQGGAPEQKEEKLAQAQELTGAEAEDHSLHERRPGKSPRLAAPDGLEQ</sequence>
<evidence type="ECO:0000256" key="2">
    <source>
        <dbReference type="SAM" id="SignalP"/>
    </source>
</evidence>
<gene>
    <name evidence="3" type="ORF">PGLA1383_LOCUS14802</name>
</gene>
<feature type="region of interest" description="Disordered" evidence="1">
    <location>
        <begin position="164"/>
        <end position="222"/>
    </location>
</feature>
<name>A0A813EFA7_POLGL</name>
<evidence type="ECO:0000256" key="1">
    <source>
        <dbReference type="SAM" id="MobiDB-lite"/>
    </source>
</evidence>